<sequence length="541" mass="60207">MQLDNTLNSPSPPTSLPLPSILSYLLLPLLVPFPTSTNISSTPAGFPSRRFDFGGDIDLDDPDATRVAVFDLRHILNFNIGTHCLFRFYPLPALPERTFSNVKPFKFVRLRFNPGGVVHELEWVRFMFLKLTVHQFPITALIHSERINSIHAEPLLIVGVGLRESCVEPWVRLNWCATSIDFCIRFGGGLGSSRLVQSYPLRYKPIYAWIGLQTRAVDWDAGMNEYWASRSRLYDARLNGALSMISIPTETRASPFHLKPSIDCTTPVSKSKGLGLDLLMVDKRLIQLLTSGIGMDLTFESTNTGTRRASPFHLLKSLRPTPSVEFWLQYGSNSGTNSRWDRIEVCRRLRWRGFVANGRTYRVVKGLPSSPKARGQGELCPFSAYPPSTSFSSHPPSPSSSSPPSPRPHRRPVCTTTSTSMHDEDDGKDGAENPGSASDYATRVTKSTQLETEMKVREGFWKMALGTQRVRNRLGCAAESAQGGREVLAYGLRRKTVRGGVGQTALWTNRVGDTRGLKDFGDWALEGVLGFLEIGKSARKN</sequence>
<feature type="region of interest" description="Disordered" evidence="1">
    <location>
        <begin position="365"/>
        <end position="441"/>
    </location>
</feature>
<keyword evidence="3" id="KW-1185">Reference proteome</keyword>
<protein>
    <submittedName>
        <fullName evidence="2">Uncharacterized protein</fullName>
    </submittedName>
</protein>
<dbReference type="EMBL" id="JAWWNJ010000031">
    <property type="protein sequence ID" value="KAK7026590.1"/>
    <property type="molecule type" value="Genomic_DNA"/>
</dbReference>
<evidence type="ECO:0000313" key="3">
    <source>
        <dbReference type="Proteomes" id="UP001362999"/>
    </source>
</evidence>
<dbReference type="AlphaFoldDB" id="A0AAW0BLC3"/>
<accession>A0AAW0BLC3</accession>
<evidence type="ECO:0000256" key="1">
    <source>
        <dbReference type="SAM" id="MobiDB-lite"/>
    </source>
</evidence>
<reference evidence="2 3" key="1">
    <citation type="journal article" date="2024" name="J Genomics">
        <title>Draft genome sequencing and assembly of Favolaschia claudopus CIRM-BRFM 2984 isolated from oak limbs.</title>
        <authorList>
            <person name="Navarro D."/>
            <person name="Drula E."/>
            <person name="Chaduli D."/>
            <person name="Cazenave R."/>
            <person name="Ahrendt S."/>
            <person name="Wang J."/>
            <person name="Lipzen A."/>
            <person name="Daum C."/>
            <person name="Barry K."/>
            <person name="Grigoriev I.V."/>
            <person name="Favel A."/>
            <person name="Rosso M.N."/>
            <person name="Martin F."/>
        </authorList>
    </citation>
    <scope>NUCLEOTIDE SEQUENCE [LARGE SCALE GENOMIC DNA]</scope>
    <source>
        <strain evidence="2 3">CIRM-BRFM 2984</strain>
    </source>
</reference>
<feature type="compositionally biased region" description="Pro residues" evidence="1">
    <location>
        <begin position="395"/>
        <end position="406"/>
    </location>
</feature>
<organism evidence="2 3">
    <name type="scientific">Favolaschia claudopus</name>
    <dbReference type="NCBI Taxonomy" id="2862362"/>
    <lineage>
        <taxon>Eukaryota</taxon>
        <taxon>Fungi</taxon>
        <taxon>Dikarya</taxon>
        <taxon>Basidiomycota</taxon>
        <taxon>Agaricomycotina</taxon>
        <taxon>Agaricomycetes</taxon>
        <taxon>Agaricomycetidae</taxon>
        <taxon>Agaricales</taxon>
        <taxon>Marasmiineae</taxon>
        <taxon>Mycenaceae</taxon>
        <taxon>Favolaschia</taxon>
    </lineage>
</organism>
<gene>
    <name evidence="2" type="ORF">R3P38DRAFT_3191805</name>
</gene>
<evidence type="ECO:0000313" key="2">
    <source>
        <dbReference type="EMBL" id="KAK7026590.1"/>
    </source>
</evidence>
<name>A0AAW0BLC3_9AGAR</name>
<proteinExistence type="predicted"/>
<comment type="caution">
    <text evidence="2">The sequence shown here is derived from an EMBL/GenBank/DDBJ whole genome shotgun (WGS) entry which is preliminary data.</text>
</comment>
<dbReference type="Proteomes" id="UP001362999">
    <property type="component" value="Unassembled WGS sequence"/>
</dbReference>